<reference evidence="2 3" key="1">
    <citation type="submission" date="2015-08" db="EMBL/GenBank/DDBJ databases">
        <title>Genome sequence of Streptococcus phocae subsp. phocae ATCC 51973T isolated from liver specimen obtained from seal.</title>
        <authorList>
            <person name="Avendano-Herrera R."/>
        </authorList>
    </citation>
    <scope>NUCLEOTIDE SEQUENCE [LARGE SCALE GENOMIC DNA]</scope>
    <source>
        <strain evidence="2 3">ATCC 51973</strain>
    </source>
</reference>
<keyword evidence="2" id="KW-0255">Endonuclease</keyword>
<keyword evidence="2" id="KW-0540">Nuclease</keyword>
<dbReference type="Gene3D" id="1.10.30.50">
    <property type="match status" value="1"/>
</dbReference>
<feature type="domain" description="HNH nuclease" evidence="1">
    <location>
        <begin position="13"/>
        <end position="66"/>
    </location>
</feature>
<name>A0A0N8FX07_9STRE</name>
<dbReference type="EMBL" id="LHQM01000046">
    <property type="protein sequence ID" value="KPJ21803.1"/>
    <property type="molecule type" value="Genomic_DNA"/>
</dbReference>
<dbReference type="GO" id="GO:0004519">
    <property type="term" value="F:endonuclease activity"/>
    <property type="evidence" value="ECO:0007669"/>
    <property type="project" value="UniProtKB-KW"/>
</dbReference>
<sequence>MEDSVRRKSISKKTRQLVLKKYDCHCAYCGKMLDIKTLRVDHLIPFRVGGADDISNFMPACQSCNFYKSTLSLEKFREQLMTVHERIMQPFISRLGADYGIVEIKPFDGAFYFEKLEMGDRDVIN</sequence>
<dbReference type="STRING" id="119224.AKK44_07990"/>
<organism evidence="2 3">
    <name type="scientific">Streptococcus phocae</name>
    <dbReference type="NCBI Taxonomy" id="119224"/>
    <lineage>
        <taxon>Bacteria</taxon>
        <taxon>Bacillati</taxon>
        <taxon>Bacillota</taxon>
        <taxon>Bacilli</taxon>
        <taxon>Lactobacillales</taxon>
        <taxon>Streptococcaceae</taxon>
        <taxon>Streptococcus</taxon>
    </lineage>
</organism>
<proteinExistence type="predicted"/>
<evidence type="ECO:0000313" key="2">
    <source>
        <dbReference type="EMBL" id="KPJ21803.1"/>
    </source>
</evidence>
<protein>
    <submittedName>
        <fullName evidence="2">HNH endonuclease</fullName>
    </submittedName>
</protein>
<dbReference type="Proteomes" id="UP000049578">
    <property type="component" value="Unassembled WGS sequence"/>
</dbReference>
<keyword evidence="2" id="KW-0378">Hydrolase</keyword>
<dbReference type="Pfam" id="PF01844">
    <property type="entry name" value="HNH"/>
    <property type="match status" value="1"/>
</dbReference>
<dbReference type="PANTHER" id="PTHR33877">
    <property type="entry name" value="SLL1193 PROTEIN"/>
    <property type="match status" value="1"/>
</dbReference>
<dbReference type="GO" id="GO:0008270">
    <property type="term" value="F:zinc ion binding"/>
    <property type="evidence" value="ECO:0007669"/>
    <property type="project" value="InterPro"/>
</dbReference>
<keyword evidence="3" id="KW-1185">Reference proteome</keyword>
<dbReference type="PANTHER" id="PTHR33877:SF2">
    <property type="entry name" value="OS07G0170200 PROTEIN"/>
    <property type="match status" value="1"/>
</dbReference>
<evidence type="ECO:0000259" key="1">
    <source>
        <dbReference type="SMART" id="SM00507"/>
    </source>
</evidence>
<dbReference type="InterPro" id="IPR003615">
    <property type="entry name" value="HNH_nuc"/>
</dbReference>
<dbReference type="SMART" id="SM00507">
    <property type="entry name" value="HNHc"/>
    <property type="match status" value="1"/>
</dbReference>
<evidence type="ECO:0000313" key="3">
    <source>
        <dbReference type="Proteomes" id="UP000049578"/>
    </source>
</evidence>
<comment type="caution">
    <text evidence="2">The sequence shown here is derived from an EMBL/GenBank/DDBJ whole genome shotgun (WGS) entry which is preliminary data.</text>
</comment>
<dbReference type="InterPro" id="IPR002711">
    <property type="entry name" value="HNH"/>
</dbReference>
<dbReference type="AlphaFoldDB" id="A0A0N8FX07"/>
<gene>
    <name evidence="2" type="ORF">AKK44_07990</name>
</gene>
<dbReference type="InterPro" id="IPR052892">
    <property type="entry name" value="NA-targeting_endonuclease"/>
</dbReference>
<dbReference type="CDD" id="cd00085">
    <property type="entry name" value="HNHc"/>
    <property type="match status" value="1"/>
</dbReference>
<accession>A0A0N8FX07</accession>
<dbReference type="PATRIC" id="fig|119224.3.peg.1354"/>
<dbReference type="GO" id="GO:0003676">
    <property type="term" value="F:nucleic acid binding"/>
    <property type="evidence" value="ECO:0007669"/>
    <property type="project" value="InterPro"/>
</dbReference>